<protein>
    <recommendedName>
        <fullName evidence="1">PPM-type phosphatase domain-containing protein</fullName>
    </recommendedName>
</protein>
<name>A0A7J8MA13_9ROSI</name>
<feature type="domain" description="PPM-type phosphatase" evidence="1">
    <location>
        <begin position="1"/>
        <end position="197"/>
    </location>
</feature>
<sequence length="361" mass="38504">MGNVLSAIPQGINREEWLQALPRALVAGETSGTTVTFVVIDGWTVTVASVGDSRCILDTQGGVVSLLTVDHRLEENAEERERVTASGGEVGRLNVFGGNEVGPLRCWPGGLCLSRSIGDTDVGEFIVPIPHVKQVKLSNSGGRLIIASDGIWDALSSGIAANSCRGLSAELAAKLVVKEALRSRGLKDDTTCLVVDIIPSDQPVLPSTPMKKQNALSSFLFGKRSQTSTNKTTNKLSAVGVVEELFEEGSAMLAERLGKDFPMNTNSGLFKCAVCQVDQPPAEGLTVNSGPFFSPASKPWEGPFLCTNLRICFVSHYLMSAIDACKNQGRDNELGVFAVIVFEFMFALGCFTDQLGTKNGM</sequence>
<dbReference type="CDD" id="cd00143">
    <property type="entry name" value="PP2Cc"/>
    <property type="match status" value="1"/>
</dbReference>
<dbReference type="Pfam" id="PF00481">
    <property type="entry name" value="PP2C"/>
    <property type="match status" value="1"/>
</dbReference>
<dbReference type="PROSITE" id="PS51746">
    <property type="entry name" value="PPM_2"/>
    <property type="match status" value="1"/>
</dbReference>
<evidence type="ECO:0000259" key="1">
    <source>
        <dbReference type="PROSITE" id="PS51746"/>
    </source>
</evidence>
<reference evidence="2 3" key="1">
    <citation type="journal article" date="2019" name="Genome Biol. Evol.">
        <title>Insights into the evolution of the New World diploid cottons (Gossypium, subgenus Houzingenia) based on genome sequencing.</title>
        <authorList>
            <person name="Grover C.E."/>
            <person name="Arick M.A. 2nd"/>
            <person name="Thrash A."/>
            <person name="Conover J.L."/>
            <person name="Sanders W.S."/>
            <person name="Peterson D.G."/>
            <person name="Frelichowski J.E."/>
            <person name="Scheffler J.A."/>
            <person name="Scheffler B.E."/>
            <person name="Wendel J.F."/>
        </authorList>
    </citation>
    <scope>NUCLEOTIDE SEQUENCE [LARGE SCALE GENOMIC DNA]</scope>
    <source>
        <strain evidence="2">157</strain>
        <tissue evidence="2">Leaf</tissue>
    </source>
</reference>
<evidence type="ECO:0000313" key="2">
    <source>
        <dbReference type="EMBL" id="MBA0561539.1"/>
    </source>
</evidence>
<dbReference type="AlphaFoldDB" id="A0A7J8MA13"/>
<dbReference type="InterPro" id="IPR036457">
    <property type="entry name" value="PPM-type-like_dom_sf"/>
</dbReference>
<keyword evidence="3" id="KW-1185">Reference proteome</keyword>
<dbReference type="GO" id="GO:0004722">
    <property type="term" value="F:protein serine/threonine phosphatase activity"/>
    <property type="evidence" value="ECO:0007669"/>
    <property type="project" value="InterPro"/>
</dbReference>
<dbReference type="InterPro" id="IPR015655">
    <property type="entry name" value="PP2C"/>
</dbReference>
<dbReference type="SMART" id="SM00332">
    <property type="entry name" value="PP2Cc"/>
    <property type="match status" value="1"/>
</dbReference>
<dbReference type="EMBL" id="JABEZX010000007">
    <property type="protein sequence ID" value="MBA0561539.1"/>
    <property type="molecule type" value="Genomic_DNA"/>
</dbReference>
<dbReference type="Gene3D" id="3.60.40.10">
    <property type="entry name" value="PPM-type phosphatase domain"/>
    <property type="match status" value="1"/>
</dbReference>
<gene>
    <name evidence="2" type="ORF">Golob_018358</name>
</gene>
<evidence type="ECO:0000313" key="3">
    <source>
        <dbReference type="Proteomes" id="UP000593572"/>
    </source>
</evidence>
<dbReference type="PANTHER" id="PTHR47992">
    <property type="entry name" value="PROTEIN PHOSPHATASE"/>
    <property type="match status" value="1"/>
</dbReference>
<dbReference type="SUPFAM" id="SSF81606">
    <property type="entry name" value="PP2C-like"/>
    <property type="match status" value="1"/>
</dbReference>
<organism evidence="2 3">
    <name type="scientific">Gossypium lobatum</name>
    <dbReference type="NCBI Taxonomy" id="34289"/>
    <lineage>
        <taxon>Eukaryota</taxon>
        <taxon>Viridiplantae</taxon>
        <taxon>Streptophyta</taxon>
        <taxon>Embryophyta</taxon>
        <taxon>Tracheophyta</taxon>
        <taxon>Spermatophyta</taxon>
        <taxon>Magnoliopsida</taxon>
        <taxon>eudicotyledons</taxon>
        <taxon>Gunneridae</taxon>
        <taxon>Pentapetalae</taxon>
        <taxon>rosids</taxon>
        <taxon>malvids</taxon>
        <taxon>Malvales</taxon>
        <taxon>Malvaceae</taxon>
        <taxon>Malvoideae</taxon>
        <taxon>Gossypium</taxon>
    </lineage>
</organism>
<dbReference type="Proteomes" id="UP000593572">
    <property type="component" value="Unassembled WGS sequence"/>
</dbReference>
<accession>A0A7J8MA13</accession>
<comment type="caution">
    <text evidence="2">The sequence shown here is derived from an EMBL/GenBank/DDBJ whole genome shotgun (WGS) entry which is preliminary data.</text>
</comment>
<dbReference type="InterPro" id="IPR001932">
    <property type="entry name" value="PPM-type_phosphatase-like_dom"/>
</dbReference>
<proteinExistence type="predicted"/>